<feature type="transmembrane region" description="Helical" evidence="1">
    <location>
        <begin position="12"/>
        <end position="36"/>
    </location>
</feature>
<dbReference type="RefSeq" id="WP_011648265.1">
    <property type="nucleotide sequence ID" value="NZ_ARYI01000010.1"/>
</dbReference>
<protein>
    <submittedName>
        <fullName evidence="2">Uncharacterized protein</fullName>
    </submittedName>
</protein>
<dbReference type="Proteomes" id="UP000025061">
    <property type="component" value="Unassembled WGS sequence"/>
</dbReference>
<accession>A0A059FN08</accession>
<comment type="caution">
    <text evidence="2">The sequence shown here is derived from an EMBL/GenBank/DDBJ whole genome shotgun (WGS) entry which is preliminary data.</text>
</comment>
<reference evidence="2 3" key="1">
    <citation type="submission" date="2013-04" db="EMBL/GenBank/DDBJ databases">
        <title>Hyphomonas hirschiana VP5 Genome Sequencing.</title>
        <authorList>
            <person name="Lai Q."/>
            <person name="Shao Z."/>
        </authorList>
    </citation>
    <scope>NUCLEOTIDE SEQUENCE [LARGE SCALE GENOMIC DNA]</scope>
    <source>
        <strain evidence="2 3">VP5</strain>
    </source>
</reference>
<evidence type="ECO:0000313" key="2">
    <source>
        <dbReference type="EMBL" id="KCZ92030.1"/>
    </source>
</evidence>
<dbReference type="EMBL" id="ARYI01000010">
    <property type="protein sequence ID" value="KCZ92030.1"/>
    <property type="molecule type" value="Genomic_DNA"/>
</dbReference>
<dbReference type="PATRIC" id="fig|1280951.3.peg.2497"/>
<keyword evidence="1" id="KW-0812">Transmembrane</keyword>
<organism evidence="2 3">
    <name type="scientific">Hyphomonas hirschiana VP5</name>
    <dbReference type="NCBI Taxonomy" id="1280951"/>
    <lineage>
        <taxon>Bacteria</taxon>
        <taxon>Pseudomonadati</taxon>
        <taxon>Pseudomonadota</taxon>
        <taxon>Alphaproteobacteria</taxon>
        <taxon>Hyphomonadales</taxon>
        <taxon>Hyphomonadaceae</taxon>
        <taxon>Hyphomonas</taxon>
    </lineage>
</organism>
<keyword evidence="1" id="KW-0472">Membrane</keyword>
<keyword evidence="1" id="KW-1133">Transmembrane helix</keyword>
<sequence length="61" mass="6359">MKQGNIVHNNWLLGGLAVAILAVTVTLSTVAGNASLELAGVSMSLERHENGGVRVFFVQAP</sequence>
<evidence type="ECO:0000313" key="3">
    <source>
        <dbReference type="Proteomes" id="UP000025061"/>
    </source>
</evidence>
<evidence type="ECO:0000256" key="1">
    <source>
        <dbReference type="SAM" id="Phobius"/>
    </source>
</evidence>
<name>A0A059FN08_9PROT</name>
<keyword evidence="3" id="KW-1185">Reference proteome</keyword>
<dbReference type="AlphaFoldDB" id="A0A059FN08"/>
<gene>
    <name evidence="2" type="ORF">HHI_12394</name>
</gene>
<proteinExistence type="predicted"/>